<dbReference type="Proteomes" id="UP000729402">
    <property type="component" value="Unassembled WGS sequence"/>
</dbReference>
<feature type="compositionally biased region" description="Basic residues" evidence="1">
    <location>
        <begin position="110"/>
        <end position="123"/>
    </location>
</feature>
<reference evidence="2" key="1">
    <citation type="journal article" date="2021" name="bioRxiv">
        <title>Whole Genome Assembly and Annotation of Northern Wild Rice, Zizania palustris L., Supports a Whole Genome Duplication in the Zizania Genus.</title>
        <authorList>
            <person name="Haas M."/>
            <person name="Kono T."/>
            <person name="Macchietto M."/>
            <person name="Millas R."/>
            <person name="McGilp L."/>
            <person name="Shao M."/>
            <person name="Duquette J."/>
            <person name="Hirsch C.N."/>
            <person name="Kimball J."/>
        </authorList>
    </citation>
    <scope>NUCLEOTIDE SEQUENCE</scope>
    <source>
        <tissue evidence="2">Fresh leaf tissue</tissue>
    </source>
</reference>
<evidence type="ECO:0000313" key="2">
    <source>
        <dbReference type="EMBL" id="KAG8091301.1"/>
    </source>
</evidence>
<name>A0A8J6BRU2_ZIZPA</name>
<feature type="compositionally biased region" description="Pro residues" evidence="1">
    <location>
        <begin position="39"/>
        <end position="55"/>
    </location>
</feature>
<keyword evidence="3" id="KW-1185">Reference proteome</keyword>
<accession>A0A8J6BRU2</accession>
<evidence type="ECO:0000313" key="3">
    <source>
        <dbReference type="Proteomes" id="UP000729402"/>
    </source>
</evidence>
<organism evidence="2 3">
    <name type="scientific">Zizania palustris</name>
    <name type="common">Northern wild rice</name>
    <dbReference type="NCBI Taxonomy" id="103762"/>
    <lineage>
        <taxon>Eukaryota</taxon>
        <taxon>Viridiplantae</taxon>
        <taxon>Streptophyta</taxon>
        <taxon>Embryophyta</taxon>
        <taxon>Tracheophyta</taxon>
        <taxon>Spermatophyta</taxon>
        <taxon>Magnoliopsida</taxon>
        <taxon>Liliopsida</taxon>
        <taxon>Poales</taxon>
        <taxon>Poaceae</taxon>
        <taxon>BOP clade</taxon>
        <taxon>Oryzoideae</taxon>
        <taxon>Oryzeae</taxon>
        <taxon>Zizaniinae</taxon>
        <taxon>Zizania</taxon>
    </lineage>
</organism>
<gene>
    <name evidence="2" type="ORF">GUJ93_ZPchr0011g27126</name>
</gene>
<feature type="region of interest" description="Disordered" evidence="1">
    <location>
        <begin position="15"/>
        <end position="73"/>
    </location>
</feature>
<feature type="region of interest" description="Disordered" evidence="1">
    <location>
        <begin position="89"/>
        <end position="123"/>
    </location>
</feature>
<feature type="compositionally biased region" description="Low complexity" evidence="1">
    <location>
        <begin position="56"/>
        <end position="68"/>
    </location>
</feature>
<evidence type="ECO:0000256" key="1">
    <source>
        <dbReference type="SAM" id="MobiDB-lite"/>
    </source>
</evidence>
<comment type="caution">
    <text evidence="2">The sequence shown here is derived from an EMBL/GenBank/DDBJ whole genome shotgun (WGS) entry which is preliminary data.</text>
</comment>
<reference evidence="2" key="2">
    <citation type="submission" date="2021-02" db="EMBL/GenBank/DDBJ databases">
        <authorList>
            <person name="Kimball J.A."/>
            <person name="Haas M.W."/>
            <person name="Macchietto M."/>
            <person name="Kono T."/>
            <person name="Duquette J."/>
            <person name="Shao M."/>
        </authorList>
    </citation>
    <scope>NUCLEOTIDE SEQUENCE</scope>
    <source>
        <tissue evidence="2">Fresh leaf tissue</tissue>
    </source>
</reference>
<dbReference type="EMBL" id="JAAALK010000081">
    <property type="protein sequence ID" value="KAG8091301.1"/>
    <property type="molecule type" value="Genomic_DNA"/>
</dbReference>
<proteinExistence type="predicted"/>
<protein>
    <submittedName>
        <fullName evidence="2">Uncharacterized protein</fullName>
    </submittedName>
</protein>
<sequence length="123" mass="13302">MGPPVCPVSVLYNQHDPSLNPVSMRDPLVSMRDKTPLTTVPPGPCHPPRPSPPGPVAGTVAAPSTSPAPTCPPHKRCHDLHGCLTLNAHTIRPGSRRPNLHSTAPYLHRSTAHRHRRRVLNTP</sequence>
<dbReference type="AlphaFoldDB" id="A0A8J6BRU2"/>